<name>A0A0A7HBK4_9CAUD</name>
<dbReference type="Proteomes" id="UP000030722">
    <property type="component" value="Genome"/>
</dbReference>
<evidence type="ECO:0000313" key="2">
    <source>
        <dbReference type="Proteomes" id="UP000030722"/>
    </source>
</evidence>
<evidence type="ECO:0008006" key="3">
    <source>
        <dbReference type="Google" id="ProtNLM"/>
    </source>
</evidence>
<protein>
    <recommendedName>
        <fullName evidence="3">Tail fiber</fullName>
    </recommendedName>
</protein>
<reference evidence="1 2" key="1">
    <citation type="submission" date="2014-09" db="EMBL/GenBank/DDBJ databases">
        <title>Complete genome sequences of seven Vibrio cholerae phages isolated in China.</title>
        <authorList>
            <person name="Bhandare S.G."/>
            <person name="Warry A."/>
            <person name="Emes R.D."/>
            <person name="Su J."/>
            <person name="Barrow P.A."/>
            <person name="Atterbury R.J."/>
        </authorList>
    </citation>
    <scope>NUCLEOTIDE SEQUENCE [LARGE SCALE GENOMIC DNA]</scope>
</reference>
<proteinExistence type="predicted"/>
<sequence length="357" mass="37381">MTIQNKEPFVYTTGNGVTATIPFTFPANSASDVYGAINGIDQSVTVVLSPDQINSPGGTLTFNGGAAPLGSNILVYRNTKMEQTLSYPTKGSFPSKSHESAMDKLVMIAQDLNFLLASRCLRAPNGEKFIKELPPIQERAGKFLGFDPAGNPHAAAPIRGEDGTDGLPPYISDGTDGFNAGNWVAFSVQDKSYKDTGVRALGIDGLPPYISNGTDGFTSGNWIVDDGSTNYVDTGVRAKGDKGDKGDDALSPYVSDGTDGFTAGNWVADNGSGAYADMGIGAKGDKGDTGDDGLPPYISDGSDTFVAGNWIADNGSGVYVDTGIPARPNLQYATETTIGGMRWSLVGTTLNLYFTDV</sequence>
<dbReference type="GeneID" id="24725173"/>
<dbReference type="EMBL" id="KM612264">
    <property type="protein sequence ID" value="AIZ01611.1"/>
    <property type="molecule type" value="Genomic_DNA"/>
</dbReference>
<organism evidence="1 2">
    <name type="scientific">Vibrio phage J2</name>
    <dbReference type="NCBI Taxonomy" id="1558467"/>
    <lineage>
        <taxon>Viruses</taxon>
        <taxon>Duplodnaviria</taxon>
        <taxon>Heunggongvirae</taxon>
        <taxon>Uroviricota</taxon>
        <taxon>Caudoviricetes</taxon>
        <taxon>Enhodamvirus</taxon>
        <taxon>Enhodamvirus VP2</taxon>
    </lineage>
</organism>
<gene>
    <name evidence="1" type="ORF">J2_0020</name>
</gene>
<dbReference type="KEGG" id="vg:24725173"/>
<evidence type="ECO:0000313" key="1">
    <source>
        <dbReference type="EMBL" id="AIZ01611.1"/>
    </source>
</evidence>
<accession>A0A0A7HBK4</accession>
<dbReference type="RefSeq" id="YP_009152771.1">
    <property type="nucleotide sequence ID" value="NC_027393.1"/>
</dbReference>
<dbReference type="OrthoDB" id="3941at10239"/>